<dbReference type="Pfam" id="PF07277">
    <property type="entry name" value="SapC"/>
    <property type="match status" value="1"/>
</dbReference>
<dbReference type="RefSeq" id="WP_216876012.1">
    <property type="nucleotide sequence ID" value="NZ_JAERQM010000003.1"/>
</dbReference>
<gene>
    <name evidence="1" type="ORF">JJQ90_13035</name>
</gene>
<dbReference type="Proteomes" id="UP000689967">
    <property type="component" value="Unassembled WGS sequence"/>
</dbReference>
<proteinExistence type="predicted"/>
<sequence>MTQPPAAPTLPVLYQALEVVHADRHGALRLLPARRHVDLERISALPVAMEEIALVGRHLPILFAEQAPHMPVALLRLAPDQPSPALGADGHWLAGRYQPAHLRRHPFLLVPSGVAEELVLCLDPLAPCLSTEAGEPLYAGDGQPAAALQQAFALARDAEAAFRRTRAFCAALDALGLLSASTARVQPARPGAPAFDITGFRAVDRAALAKLDGAALAGLRDAGQLEAIYAHLASIHGFSEMA</sequence>
<dbReference type="InterPro" id="IPR010836">
    <property type="entry name" value="SapC"/>
</dbReference>
<name>A0ABS6H7G2_9PROT</name>
<evidence type="ECO:0000313" key="1">
    <source>
        <dbReference type="EMBL" id="MBU8544639.1"/>
    </source>
</evidence>
<keyword evidence="2" id="KW-1185">Reference proteome</keyword>
<comment type="caution">
    <text evidence="1">The sequence shown here is derived from an EMBL/GenBank/DDBJ whole genome shotgun (WGS) entry which is preliminary data.</text>
</comment>
<evidence type="ECO:0000313" key="2">
    <source>
        <dbReference type="Proteomes" id="UP000689967"/>
    </source>
</evidence>
<reference evidence="1 2" key="1">
    <citation type="submission" date="2021-01" db="EMBL/GenBank/DDBJ databases">
        <title>Roseomonas sp. nov, a bacterium isolated from an oil production mixture in Yumen Oilfield.</title>
        <authorList>
            <person name="Wu D."/>
        </authorList>
    </citation>
    <scope>NUCLEOTIDE SEQUENCE [LARGE SCALE GENOMIC DNA]</scope>
    <source>
        <strain evidence="1 2">ROY-5-3</strain>
    </source>
</reference>
<organism evidence="1 2">
    <name type="scientific">Falsiroseomonas oleicola</name>
    <dbReference type="NCBI Taxonomy" id="2801474"/>
    <lineage>
        <taxon>Bacteria</taxon>
        <taxon>Pseudomonadati</taxon>
        <taxon>Pseudomonadota</taxon>
        <taxon>Alphaproteobacteria</taxon>
        <taxon>Acetobacterales</taxon>
        <taxon>Roseomonadaceae</taxon>
        <taxon>Falsiroseomonas</taxon>
    </lineage>
</organism>
<dbReference type="EMBL" id="JAERQM010000003">
    <property type="protein sequence ID" value="MBU8544639.1"/>
    <property type="molecule type" value="Genomic_DNA"/>
</dbReference>
<accession>A0ABS6H7G2</accession>
<protein>
    <submittedName>
        <fullName evidence="1">SapC family protein</fullName>
    </submittedName>
</protein>